<evidence type="ECO:0000256" key="7">
    <source>
        <dbReference type="ARBA" id="ARBA00023049"/>
    </source>
</evidence>
<feature type="binding site" evidence="11">
    <location>
        <position position="229"/>
    </location>
    <ligand>
        <name>Zn(2+)</name>
        <dbReference type="ChEBI" id="CHEBI:29105"/>
        <label>1</label>
    </ligand>
</feature>
<evidence type="ECO:0000313" key="14">
    <source>
        <dbReference type="EMBL" id="CAI9095784.1"/>
    </source>
</evidence>
<dbReference type="PANTHER" id="PTHR10201">
    <property type="entry name" value="MATRIX METALLOPROTEINASE"/>
    <property type="match status" value="1"/>
</dbReference>
<keyword evidence="5" id="KW-0378">Hydrolase</keyword>
<feature type="binding site" evidence="11">
    <location>
        <position position="254"/>
    </location>
    <ligand>
        <name>Zn(2+)</name>
        <dbReference type="ChEBI" id="CHEBI:29105"/>
        <label>1</label>
    </ligand>
</feature>
<feature type="short sequence motif" description="Cysteine switch" evidence="12">
    <location>
        <begin position="124"/>
        <end position="131"/>
    </location>
</feature>
<dbReference type="GO" id="GO:0006508">
    <property type="term" value="P:proteolysis"/>
    <property type="evidence" value="ECO:0007669"/>
    <property type="project" value="UniProtKB-KW"/>
</dbReference>
<dbReference type="InterPro" id="IPR002477">
    <property type="entry name" value="Peptidoglycan-bd-like"/>
</dbReference>
<feature type="binding site" evidence="11">
    <location>
        <position position="231"/>
    </location>
    <ligand>
        <name>Zn(2+)</name>
        <dbReference type="ChEBI" id="CHEBI:29105"/>
        <label>1</label>
    </ligand>
</feature>
<dbReference type="GO" id="GO:0030198">
    <property type="term" value="P:extracellular matrix organization"/>
    <property type="evidence" value="ECO:0007669"/>
    <property type="project" value="TreeGrafter"/>
</dbReference>
<organism evidence="14 15">
    <name type="scientific">Oldenlandia corymbosa var. corymbosa</name>
    <dbReference type="NCBI Taxonomy" id="529605"/>
    <lineage>
        <taxon>Eukaryota</taxon>
        <taxon>Viridiplantae</taxon>
        <taxon>Streptophyta</taxon>
        <taxon>Embryophyta</taxon>
        <taxon>Tracheophyta</taxon>
        <taxon>Spermatophyta</taxon>
        <taxon>Magnoliopsida</taxon>
        <taxon>eudicotyledons</taxon>
        <taxon>Gunneridae</taxon>
        <taxon>Pentapetalae</taxon>
        <taxon>asterids</taxon>
        <taxon>lamiids</taxon>
        <taxon>Gentianales</taxon>
        <taxon>Rubiaceae</taxon>
        <taxon>Rubioideae</taxon>
        <taxon>Spermacoceae</taxon>
        <taxon>Hedyotis-Oldenlandia complex</taxon>
        <taxon>Oldenlandia</taxon>
    </lineage>
</organism>
<feature type="domain" description="Peptidase metallopeptidase" evidence="13">
    <location>
        <begin position="160"/>
        <end position="327"/>
    </location>
</feature>
<feature type="binding site" evidence="11">
    <location>
        <position position="219"/>
    </location>
    <ligand>
        <name>Ca(2+)</name>
        <dbReference type="ChEBI" id="CHEBI:29108"/>
        <label>2</label>
    </ligand>
</feature>
<comment type="cofactor">
    <cofactor evidence="11">
        <name>Zn(2+)</name>
        <dbReference type="ChEBI" id="CHEBI:29105"/>
    </cofactor>
    <text evidence="11">Binds 2 Zn(2+) ions per subunit.</text>
</comment>
<dbReference type="GO" id="GO:0004222">
    <property type="term" value="F:metalloendopeptidase activity"/>
    <property type="evidence" value="ECO:0007669"/>
    <property type="project" value="InterPro"/>
</dbReference>
<keyword evidence="6 11" id="KW-0862">Zinc</keyword>
<comment type="similarity">
    <text evidence="1">Belongs to the peptidase M10A family. Matrix metalloproteinases (MMPs) subfamily.</text>
</comment>
<evidence type="ECO:0000256" key="6">
    <source>
        <dbReference type="ARBA" id="ARBA00022833"/>
    </source>
</evidence>
<dbReference type="AlphaFoldDB" id="A0AAV1CM79"/>
<dbReference type="Pfam" id="PF00413">
    <property type="entry name" value="Peptidase_M10"/>
    <property type="match status" value="1"/>
</dbReference>
<dbReference type="InterPro" id="IPR033739">
    <property type="entry name" value="M10A_MMP"/>
</dbReference>
<feature type="binding site" evidence="11">
    <location>
        <position position="259"/>
    </location>
    <ligand>
        <name>Ca(2+)</name>
        <dbReference type="ChEBI" id="CHEBI:29108"/>
        <label>1</label>
    </ligand>
</feature>
<comment type="cofactor">
    <cofactor evidence="11">
        <name>Ca(2+)</name>
        <dbReference type="ChEBI" id="CHEBI:29108"/>
    </cofactor>
    <text evidence="11">Can bind about 5 Ca(2+) ions per subunit.</text>
</comment>
<gene>
    <name evidence="14" type="ORF">OLC1_LOCUS6677</name>
</gene>
<feature type="active site" evidence="10">
    <location>
        <position position="283"/>
    </location>
</feature>
<evidence type="ECO:0000256" key="4">
    <source>
        <dbReference type="ARBA" id="ARBA00022729"/>
    </source>
</evidence>
<dbReference type="SUPFAM" id="SSF47090">
    <property type="entry name" value="PGBD-like"/>
    <property type="match status" value="1"/>
</dbReference>
<evidence type="ECO:0000313" key="15">
    <source>
        <dbReference type="Proteomes" id="UP001161247"/>
    </source>
</evidence>
<feature type="binding site" evidence="11">
    <location>
        <position position="256"/>
    </location>
    <ligand>
        <name>Ca(2+)</name>
        <dbReference type="ChEBI" id="CHEBI:29108"/>
        <label>3</label>
    </ligand>
</feature>
<feature type="binding site" evidence="11">
    <location>
        <position position="292"/>
    </location>
    <ligand>
        <name>Zn(2+)</name>
        <dbReference type="ChEBI" id="CHEBI:29105"/>
        <label>2</label>
        <note>catalytic</note>
    </ligand>
</feature>
<dbReference type="PANTHER" id="PTHR10201:SF321">
    <property type="entry name" value="METALLOENDOPROTEINASE 4-MMP"/>
    <property type="match status" value="1"/>
</dbReference>
<dbReference type="InterPro" id="IPR024079">
    <property type="entry name" value="MetalloPept_cat_dom_sf"/>
</dbReference>
<evidence type="ECO:0000256" key="11">
    <source>
        <dbReference type="PIRSR" id="PIRSR621190-2"/>
    </source>
</evidence>
<evidence type="ECO:0000256" key="12">
    <source>
        <dbReference type="PIRSR" id="PIRSR621190-5"/>
    </source>
</evidence>
<proteinExistence type="inferred from homology"/>
<keyword evidence="2" id="KW-0645">Protease</keyword>
<feature type="binding site" evidence="11">
    <location>
        <position position="259"/>
    </location>
    <ligand>
        <name>Ca(2+)</name>
        <dbReference type="ChEBI" id="CHEBI:29108"/>
        <label>3</label>
    </ligand>
</feature>
<reference evidence="14" key="1">
    <citation type="submission" date="2023-03" db="EMBL/GenBank/DDBJ databases">
        <authorList>
            <person name="Julca I."/>
        </authorList>
    </citation>
    <scope>NUCLEOTIDE SEQUENCE</scope>
</reference>
<evidence type="ECO:0000256" key="2">
    <source>
        <dbReference type="ARBA" id="ARBA00022670"/>
    </source>
</evidence>
<dbReference type="InterPro" id="IPR036365">
    <property type="entry name" value="PGBD-like_sf"/>
</dbReference>
<accession>A0AAV1CM79</accession>
<dbReference type="CDD" id="cd04278">
    <property type="entry name" value="ZnMc_MMP"/>
    <property type="match status" value="1"/>
</dbReference>
<sequence>MLKLFVYYKNHSLFFLIISVVFLPIVLPARILPEIPKDQLAVVDDVWKSFEKFVDAQKGSQVDGICELKKYFQRFGYLPNDPAKNLTDLYDEELESAVFAYQKNLGLSATGKLDPDTMNEIMAPRCGITDVRKTHMNFSSFSSTNNKTLHATVHYAYFDEQPRWTRPSPMTLTYAFSPDHMINYLSMQDIRAAFQRSFSRWSAVIPVNFTESEDYYGSDIKIGFYNGDHGDGEAFDGVLGVLAHAFSPENGRFHLDGAETWAVDFEKVKSKSAVDLESVATHEIGHILGLAHSTVKEAVMYPSLHPRTKKVDLKIDDVAGIQALYGSNPNFKYSSLYESDISSSWSLLVERRRAFGWTVLILVFLFCFCL</sequence>
<dbReference type="GO" id="GO:0030574">
    <property type="term" value="P:collagen catabolic process"/>
    <property type="evidence" value="ECO:0007669"/>
    <property type="project" value="TreeGrafter"/>
</dbReference>
<feature type="binding site" evidence="11">
    <location>
        <position position="236"/>
    </location>
    <ligand>
        <name>Ca(2+)</name>
        <dbReference type="ChEBI" id="CHEBI:29108"/>
        <label>3</label>
    </ligand>
</feature>
<dbReference type="InterPro" id="IPR021190">
    <property type="entry name" value="Pept_M10A"/>
</dbReference>
<dbReference type="InterPro" id="IPR006026">
    <property type="entry name" value="Peptidase_Metallo"/>
</dbReference>
<keyword evidence="4" id="KW-0732">Signal</keyword>
<feature type="binding site" description="in inhibited form" evidence="11">
    <location>
        <position position="126"/>
    </location>
    <ligand>
        <name>Zn(2+)</name>
        <dbReference type="ChEBI" id="CHEBI:29105"/>
        <label>2</label>
        <note>catalytic</note>
    </ligand>
</feature>
<evidence type="ECO:0000256" key="9">
    <source>
        <dbReference type="ARBA" id="ARBA00023180"/>
    </source>
</evidence>
<evidence type="ECO:0000256" key="10">
    <source>
        <dbReference type="PIRSR" id="PIRSR621190-1"/>
    </source>
</evidence>
<evidence type="ECO:0000256" key="5">
    <source>
        <dbReference type="ARBA" id="ARBA00022801"/>
    </source>
</evidence>
<keyword evidence="11" id="KW-0106">Calcium</keyword>
<evidence type="ECO:0000256" key="1">
    <source>
        <dbReference type="ARBA" id="ARBA00009614"/>
    </source>
</evidence>
<feature type="binding site" evidence="11">
    <location>
        <position position="286"/>
    </location>
    <ligand>
        <name>Zn(2+)</name>
        <dbReference type="ChEBI" id="CHEBI:29105"/>
        <label>2</label>
        <note>catalytic</note>
    </ligand>
</feature>
<feature type="binding site" evidence="11">
    <location>
        <position position="244"/>
    </location>
    <ligand>
        <name>Zn(2+)</name>
        <dbReference type="ChEBI" id="CHEBI:29105"/>
        <label>1</label>
    </ligand>
</feature>
<dbReference type="SUPFAM" id="SSF55486">
    <property type="entry name" value="Metalloproteases ('zincins'), catalytic domain"/>
    <property type="match status" value="1"/>
</dbReference>
<evidence type="ECO:0000256" key="3">
    <source>
        <dbReference type="ARBA" id="ARBA00022723"/>
    </source>
</evidence>
<dbReference type="Pfam" id="PF01471">
    <property type="entry name" value="PG_binding_1"/>
    <property type="match status" value="1"/>
</dbReference>
<dbReference type="Proteomes" id="UP001161247">
    <property type="component" value="Chromosome 2"/>
</dbReference>
<protein>
    <submittedName>
        <fullName evidence="14">OLC1v1031799C2</fullName>
    </submittedName>
</protein>
<keyword evidence="15" id="KW-1185">Reference proteome</keyword>
<keyword evidence="3 11" id="KW-0479">Metal-binding</keyword>
<evidence type="ECO:0000256" key="8">
    <source>
        <dbReference type="ARBA" id="ARBA00023145"/>
    </source>
</evidence>
<dbReference type="InterPro" id="IPR001818">
    <property type="entry name" value="Pept_M10_metallopeptidase"/>
</dbReference>
<keyword evidence="8" id="KW-0865">Zymogen</keyword>
<feature type="binding site" evidence="11">
    <location>
        <position position="300"/>
    </location>
    <ligand>
        <name>Zn(2+)</name>
        <dbReference type="ChEBI" id="CHEBI:29105"/>
        <label>2</label>
        <note>catalytic</note>
    </ligand>
</feature>
<dbReference type="EMBL" id="OX459119">
    <property type="protein sequence ID" value="CAI9095784.1"/>
    <property type="molecule type" value="Genomic_DNA"/>
</dbReference>
<keyword evidence="7" id="KW-0482">Metalloprotease</keyword>
<dbReference type="FunFam" id="3.40.390.10:FF:000018">
    <property type="entry name" value="Metalloendoproteinase 1"/>
    <property type="match status" value="1"/>
</dbReference>
<dbReference type="SMART" id="SM00235">
    <property type="entry name" value="ZnMc"/>
    <property type="match status" value="1"/>
</dbReference>
<dbReference type="PRINTS" id="PR00138">
    <property type="entry name" value="MATRIXIN"/>
</dbReference>
<keyword evidence="9" id="KW-0325">Glycoprotein</keyword>
<feature type="binding site" evidence="11">
    <location>
        <position position="237"/>
    </location>
    <ligand>
        <name>Ca(2+)</name>
        <dbReference type="ChEBI" id="CHEBI:29108"/>
        <label>3</label>
    </ligand>
</feature>
<dbReference type="Gene3D" id="3.40.390.10">
    <property type="entry name" value="Collagenase (Catalytic Domain)"/>
    <property type="match status" value="1"/>
</dbReference>
<feature type="binding site" evidence="11">
    <location>
        <position position="282"/>
    </location>
    <ligand>
        <name>Zn(2+)</name>
        <dbReference type="ChEBI" id="CHEBI:29105"/>
        <label>2</label>
        <note>catalytic</note>
    </ligand>
</feature>
<dbReference type="GO" id="GO:0008270">
    <property type="term" value="F:zinc ion binding"/>
    <property type="evidence" value="ECO:0007669"/>
    <property type="project" value="InterPro"/>
</dbReference>
<name>A0AAV1CM79_OLDCO</name>
<dbReference type="GO" id="GO:0031012">
    <property type="term" value="C:extracellular matrix"/>
    <property type="evidence" value="ECO:0007669"/>
    <property type="project" value="InterPro"/>
</dbReference>
<evidence type="ECO:0000259" key="13">
    <source>
        <dbReference type="SMART" id="SM00235"/>
    </source>
</evidence>